<dbReference type="EMBL" id="BEZZ01000477">
    <property type="protein sequence ID" value="GCC32986.1"/>
    <property type="molecule type" value="Genomic_DNA"/>
</dbReference>
<protein>
    <submittedName>
        <fullName evidence="1">Uncharacterized protein</fullName>
    </submittedName>
</protein>
<dbReference type="Proteomes" id="UP000287033">
    <property type="component" value="Unassembled WGS sequence"/>
</dbReference>
<proteinExistence type="predicted"/>
<keyword evidence="2" id="KW-1185">Reference proteome</keyword>
<dbReference type="AlphaFoldDB" id="A0A401SRI3"/>
<evidence type="ECO:0000313" key="2">
    <source>
        <dbReference type="Proteomes" id="UP000287033"/>
    </source>
</evidence>
<organism evidence="1 2">
    <name type="scientific">Chiloscyllium punctatum</name>
    <name type="common">Brownbanded bambooshark</name>
    <name type="synonym">Hemiscyllium punctatum</name>
    <dbReference type="NCBI Taxonomy" id="137246"/>
    <lineage>
        <taxon>Eukaryota</taxon>
        <taxon>Metazoa</taxon>
        <taxon>Chordata</taxon>
        <taxon>Craniata</taxon>
        <taxon>Vertebrata</taxon>
        <taxon>Chondrichthyes</taxon>
        <taxon>Elasmobranchii</taxon>
        <taxon>Galeomorphii</taxon>
        <taxon>Galeoidea</taxon>
        <taxon>Orectolobiformes</taxon>
        <taxon>Hemiscylliidae</taxon>
        <taxon>Chiloscyllium</taxon>
    </lineage>
</organism>
<evidence type="ECO:0000313" key="1">
    <source>
        <dbReference type="EMBL" id="GCC32986.1"/>
    </source>
</evidence>
<name>A0A401SRI3_CHIPU</name>
<comment type="caution">
    <text evidence="1">The sequence shown here is derived from an EMBL/GenBank/DDBJ whole genome shotgun (WGS) entry which is preliminary data.</text>
</comment>
<reference evidence="1 2" key="1">
    <citation type="journal article" date="2018" name="Nat. Ecol. Evol.">
        <title>Shark genomes provide insights into elasmobranch evolution and the origin of vertebrates.</title>
        <authorList>
            <person name="Hara Y"/>
            <person name="Yamaguchi K"/>
            <person name="Onimaru K"/>
            <person name="Kadota M"/>
            <person name="Koyanagi M"/>
            <person name="Keeley SD"/>
            <person name="Tatsumi K"/>
            <person name="Tanaka K"/>
            <person name="Motone F"/>
            <person name="Kageyama Y"/>
            <person name="Nozu R"/>
            <person name="Adachi N"/>
            <person name="Nishimura O"/>
            <person name="Nakagawa R"/>
            <person name="Tanegashima C"/>
            <person name="Kiyatake I"/>
            <person name="Matsumoto R"/>
            <person name="Murakumo K"/>
            <person name="Nishida K"/>
            <person name="Terakita A"/>
            <person name="Kuratani S"/>
            <person name="Sato K"/>
            <person name="Hyodo S Kuraku.S."/>
        </authorList>
    </citation>
    <scope>NUCLEOTIDE SEQUENCE [LARGE SCALE GENOMIC DNA]</scope>
</reference>
<accession>A0A401SRI3</accession>
<gene>
    <name evidence="1" type="ORF">chiPu_0011451</name>
</gene>
<sequence length="77" mass="8775">MFGLLWNSQQTASFFYLSEDSIDRCRVQLDSQGDVTKQDKSDGYKCMQTYFVVFPEEKGISLAECHLGQTETSHKGL</sequence>